<keyword evidence="2" id="KW-1185">Reference proteome</keyword>
<comment type="caution">
    <text evidence="1">The sequence shown here is derived from an EMBL/GenBank/DDBJ whole genome shotgun (WGS) entry which is preliminary data.</text>
</comment>
<reference evidence="2" key="1">
    <citation type="journal article" date="2024" name="Proc. Natl. Acad. Sci. U.S.A.">
        <title>Extraordinary preservation of gene collinearity over three hundred million years revealed in homosporous lycophytes.</title>
        <authorList>
            <person name="Li C."/>
            <person name="Wickell D."/>
            <person name="Kuo L.Y."/>
            <person name="Chen X."/>
            <person name="Nie B."/>
            <person name="Liao X."/>
            <person name="Peng D."/>
            <person name="Ji J."/>
            <person name="Jenkins J."/>
            <person name="Williams M."/>
            <person name="Shu S."/>
            <person name="Plott C."/>
            <person name="Barry K."/>
            <person name="Rajasekar S."/>
            <person name="Grimwood J."/>
            <person name="Han X."/>
            <person name="Sun S."/>
            <person name="Hou Z."/>
            <person name="He W."/>
            <person name="Dai G."/>
            <person name="Sun C."/>
            <person name="Schmutz J."/>
            <person name="Leebens-Mack J.H."/>
            <person name="Li F.W."/>
            <person name="Wang L."/>
        </authorList>
    </citation>
    <scope>NUCLEOTIDE SEQUENCE [LARGE SCALE GENOMIC DNA]</scope>
    <source>
        <strain evidence="2">cv. PW_Plant_1</strain>
    </source>
</reference>
<name>A0ACC2EAY0_DIPCM</name>
<evidence type="ECO:0000313" key="2">
    <source>
        <dbReference type="Proteomes" id="UP001162992"/>
    </source>
</evidence>
<accession>A0ACC2EAY0</accession>
<evidence type="ECO:0000313" key="1">
    <source>
        <dbReference type="EMBL" id="KAJ7563616.1"/>
    </source>
</evidence>
<dbReference type="Proteomes" id="UP001162992">
    <property type="component" value="Chromosome 3"/>
</dbReference>
<sequence length="444" mass="48386">MSSNLENGDAGGQLDESSLSNSTIMPPKDTFNIAYFIYFALGMGFLLPWNAFITAVDYFDYLYPNTQIDRVFSLAYIIPCFPFLLLLIFYGRGYSSSIRINCGLGLFLVTILVVPIMDELAIGDTRGNSITHYVTIGAVACTGIANGVVQGSLVGAAGELPERYMQALVGGTAASGVLVSLLRILTKAALPKSSDGLRQSSNLYFLVSAIFIVLCIVLQTFVHRLPVIQFYKTLDASISASTPLLQGERPTVSALERPPKHSQLYSVSLAEIKGSKMSWTPVRYWQTLKQIQGLVLSLTFIYVVTLSIFPGFITENVHSIKLGDWYPVLLITTYNVSDLLGKMLTAFYVVKDKATVEVMCIARILFFPLFASCLHGSAFMHTEAAVFISTLLLGVTNGYLSSVIMMSTPKMVAFQDAEVAGIIVVVFLLTGIAAGSILGWVWVI</sequence>
<dbReference type="EMBL" id="CM055094">
    <property type="protein sequence ID" value="KAJ7563616.1"/>
    <property type="molecule type" value="Genomic_DNA"/>
</dbReference>
<organism evidence="1 2">
    <name type="scientific">Diphasiastrum complanatum</name>
    <name type="common">Issler's clubmoss</name>
    <name type="synonym">Lycopodium complanatum</name>
    <dbReference type="NCBI Taxonomy" id="34168"/>
    <lineage>
        <taxon>Eukaryota</taxon>
        <taxon>Viridiplantae</taxon>
        <taxon>Streptophyta</taxon>
        <taxon>Embryophyta</taxon>
        <taxon>Tracheophyta</taxon>
        <taxon>Lycopodiopsida</taxon>
        <taxon>Lycopodiales</taxon>
        <taxon>Lycopodiaceae</taxon>
        <taxon>Lycopodioideae</taxon>
        <taxon>Diphasiastrum</taxon>
    </lineage>
</organism>
<gene>
    <name evidence="1" type="ORF">O6H91_03G117400</name>
</gene>
<proteinExistence type="predicted"/>
<protein>
    <submittedName>
        <fullName evidence="1">Uncharacterized protein</fullName>
    </submittedName>
</protein>